<protein>
    <submittedName>
        <fullName evidence="2">Uncharacterized protein</fullName>
    </submittedName>
</protein>
<proteinExistence type="predicted"/>
<dbReference type="EMBL" id="JAKZGO010000008">
    <property type="protein sequence ID" value="MCH7414128.1"/>
    <property type="molecule type" value="Genomic_DNA"/>
</dbReference>
<organism evidence="2 3">
    <name type="scientific">Belliella alkalica</name>
    <dbReference type="NCBI Taxonomy" id="1730871"/>
    <lineage>
        <taxon>Bacteria</taxon>
        <taxon>Pseudomonadati</taxon>
        <taxon>Bacteroidota</taxon>
        <taxon>Cytophagia</taxon>
        <taxon>Cytophagales</taxon>
        <taxon>Cyclobacteriaceae</taxon>
        <taxon>Belliella</taxon>
    </lineage>
</organism>
<feature type="compositionally biased region" description="Low complexity" evidence="1">
    <location>
        <begin position="39"/>
        <end position="53"/>
    </location>
</feature>
<keyword evidence="3" id="KW-1185">Reference proteome</keyword>
<evidence type="ECO:0000313" key="2">
    <source>
        <dbReference type="EMBL" id="MCH7414128.1"/>
    </source>
</evidence>
<name>A0ABS9VE08_9BACT</name>
<sequence>MVQHKEDPPSKGQAVTGKGQPGRSNLDSSAAHKLITLQGSSTGSVGSTGSTDS</sequence>
<dbReference type="RefSeq" id="WP_241412439.1">
    <property type="nucleotide sequence ID" value="NZ_JAKZGO010000008.1"/>
</dbReference>
<evidence type="ECO:0000313" key="3">
    <source>
        <dbReference type="Proteomes" id="UP001165430"/>
    </source>
</evidence>
<feature type="region of interest" description="Disordered" evidence="1">
    <location>
        <begin position="1"/>
        <end position="53"/>
    </location>
</feature>
<evidence type="ECO:0000256" key="1">
    <source>
        <dbReference type="SAM" id="MobiDB-lite"/>
    </source>
</evidence>
<comment type="caution">
    <text evidence="2">The sequence shown here is derived from an EMBL/GenBank/DDBJ whole genome shotgun (WGS) entry which is preliminary data.</text>
</comment>
<gene>
    <name evidence="2" type="ORF">MM213_11565</name>
</gene>
<accession>A0ABS9VE08</accession>
<reference evidence="2" key="1">
    <citation type="submission" date="2022-03" db="EMBL/GenBank/DDBJ databases">
        <title>De novo assembled genomes of Belliella spp. (Cyclobacteriaceae) strains.</title>
        <authorList>
            <person name="Szabo A."/>
            <person name="Korponai K."/>
            <person name="Felfoldi T."/>
        </authorList>
    </citation>
    <scope>NUCLEOTIDE SEQUENCE</scope>
    <source>
        <strain evidence="2">DSM 111903</strain>
    </source>
</reference>
<dbReference type="Proteomes" id="UP001165430">
    <property type="component" value="Unassembled WGS sequence"/>
</dbReference>